<dbReference type="Proteomes" id="UP001359559">
    <property type="component" value="Unassembled WGS sequence"/>
</dbReference>
<keyword evidence="2" id="KW-1185">Reference proteome</keyword>
<comment type="caution">
    <text evidence="1">The sequence shown here is derived from an EMBL/GenBank/DDBJ whole genome shotgun (WGS) entry which is preliminary data.</text>
</comment>
<name>A0AAN9IS97_CLITE</name>
<proteinExistence type="predicted"/>
<protein>
    <submittedName>
        <fullName evidence="1">Uncharacterized protein</fullName>
    </submittedName>
</protein>
<gene>
    <name evidence="1" type="ORF">RJT34_20111</name>
</gene>
<evidence type="ECO:0000313" key="2">
    <source>
        <dbReference type="Proteomes" id="UP001359559"/>
    </source>
</evidence>
<evidence type="ECO:0000313" key="1">
    <source>
        <dbReference type="EMBL" id="KAK7285342.1"/>
    </source>
</evidence>
<organism evidence="1 2">
    <name type="scientific">Clitoria ternatea</name>
    <name type="common">Butterfly pea</name>
    <dbReference type="NCBI Taxonomy" id="43366"/>
    <lineage>
        <taxon>Eukaryota</taxon>
        <taxon>Viridiplantae</taxon>
        <taxon>Streptophyta</taxon>
        <taxon>Embryophyta</taxon>
        <taxon>Tracheophyta</taxon>
        <taxon>Spermatophyta</taxon>
        <taxon>Magnoliopsida</taxon>
        <taxon>eudicotyledons</taxon>
        <taxon>Gunneridae</taxon>
        <taxon>Pentapetalae</taxon>
        <taxon>rosids</taxon>
        <taxon>fabids</taxon>
        <taxon>Fabales</taxon>
        <taxon>Fabaceae</taxon>
        <taxon>Papilionoideae</taxon>
        <taxon>50 kb inversion clade</taxon>
        <taxon>NPAAA clade</taxon>
        <taxon>indigoferoid/millettioid clade</taxon>
        <taxon>Phaseoleae</taxon>
        <taxon>Clitoria</taxon>
    </lineage>
</organism>
<sequence length="107" mass="12068">MQCLCQCLELPELFEEGNINYFNLPQNSRLLLLEVGSIIELLPSFAVIDAKAYLIDYLIATDVSQSKEKDEAPKESIVGSQKSQRKYAKIKLDSEIGVVWGIDFKNV</sequence>
<accession>A0AAN9IS97</accession>
<dbReference type="EMBL" id="JAYKXN010000005">
    <property type="protein sequence ID" value="KAK7285342.1"/>
    <property type="molecule type" value="Genomic_DNA"/>
</dbReference>
<reference evidence="1 2" key="1">
    <citation type="submission" date="2024-01" db="EMBL/GenBank/DDBJ databases">
        <title>The genomes of 5 underutilized Papilionoideae crops provide insights into root nodulation and disease resistance.</title>
        <authorList>
            <person name="Yuan L."/>
        </authorList>
    </citation>
    <scope>NUCLEOTIDE SEQUENCE [LARGE SCALE GENOMIC DNA]</scope>
    <source>
        <strain evidence="1">LY-2023</strain>
        <tissue evidence="1">Leaf</tissue>
    </source>
</reference>
<dbReference type="AlphaFoldDB" id="A0AAN9IS97"/>